<dbReference type="KEGG" id="msaa:QYS49_12205"/>
<organism evidence="1 2">
    <name type="scientific">Marivirga salinarum</name>
    <dbReference type="NCBI Taxonomy" id="3059078"/>
    <lineage>
        <taxon>Bacteria</taxon>
        <taxon>Pseudomonadati</taxon>
        <taxon>Bacteroidota</taxon>
        <taxon>Cytophagia</taxon>
        <taxon>Cytophagales</taxon>
        <taxon>Marivirgaceae</taxon>
        <taxon>Marivirga</taxon>
    </lineage>
</organism>
<protein>
    <submittedName>
        <fullName evidence="1">Uncharacterized protein</fullName>
    </submittedName>
</protein>
<reference evidence="1 2" key="1">
    <citation type="submission" date="2023-08" db="EMBL/GenBank/DDBJ databases">
        <title>Comparative genomics and taxonomic characterization of three novel marine species of genus Marivirga.</title>
        <authorList>
            <person name="Muhammad N."/>
            <person name="Kim S.-G."/>
        </authorList>
    </citation>
    <scope>NUCLEOTIDE SEQUENCE [LARGE SCALE GENOMIC DNA]</scope>
    <source>
        <strain evidence="1 2">BDSF4-3</strain>
    </source>
</reference>
<accession>A0AA49GBP7</accession>
<evidence type="ECO:0000313" key="2">
    <source>
        <dbReference type="Proteomes" id="UP001230496"/>
    </source>
</evidence>
<dbReference type="RefSeq" id="WP_308349314.1">
    <property type="nucleotide sequence ID" value="NZ_CP129971.1"/>
</dbReference>
<proteinExistence type="predicted"/>
<dbReference type="AlphaFoldDB" id="A0AA49GBP7"/>
<keyword evidence="2" id="KW-1185">Reference proteome</keyword>
<dbReference type="EMBL" id="CP129971">
    <property type="protein sequence ID" value="WKK77776.2"/>
    <property type="molecule type" value="Genomic_DNA"/>
</dbReference>
<name>A0AA49GBP7_9BACT</name>
<evidence type="ECO:0000313" key="1">
    <source>
        <dbReference type="EMBL" id="WKK77776.2"/>
    </source>
</evidence>
<sequence>MKNLLVLFCFISMAATCQDNNKSNTQDKKNNPCDPDIMCTMEFRIINLEIRDKAGEAIILDEFYSEIDGEKIEIPDDVYEPNNGIYPVATDGQMDVLDFDGNEVIFYGMLNGKNVVEHKMVIGKDCCHIQHVEGEHKIVLK</sequence>
<dbReference type="Proteomes" id="UP001230496">
    <property type="component" value="Chromosome"/>
</dbReference>
<gene>
    <name evidence="1" type="ORF">QYS49_12205</name>
</gene>